<keyword evidence="2" id="KW-0732">Signal</keyword>
<gene>
    <name evidence="3" type="ORF">PSAL00342_LOCUS2632</name>
    <name evidence="4" type="ORF">PSAL00342_LOCUS2633</name>
</gene>
<proteinExistence type="predicted"/>
<dbReference type="AlphaFoldDB" id="A0A6U9QEI0"/>
<dbReference type="GO" id="GO:0015996">
    <property type="term" value="P:chlorophyll catabolic process"/>
    <property type="evidence" value="ECO:0007669"/>
    <property type="project" value="TreeGrafter"/>
</dbReference>
<organism evidence="4">
    <name type="scientific">Picocystis salinarum</name>
    <dbReference type="NCBI Taxonomy" id="88271"/>
    <lineage>
        <taxon>Eukaryota</taxon>
        <taxon>Viridiplantae</taxon>
        <taxon>Chlorophyta</taxon>
        <taxon>Picocystophyceae</taxon>
        <taxon>Picocystales</taxon>
        <taxon>Picocystaceae</taxon>
        <taxon>Picocystis</taxon>
    </lineage>
</organism>
<dbReference type="Gene3D" id="3.40.50.1820">
    <property type="entry name" value="alpha/beta hydrolase"/>
    <property type="match status" value="1"/>
</dbReference>
<feature type="compositionally biased region" description="Basic and acidic residues" evidence="1">
    <location>
        <begin position="443"/>
        <end position="465"/>
    </location>
</feature>
<dbReference type="Pfam" id="PF07224">
    <property type="entry name" value="Chlorophyllase"/>
    <property type="match status" value="1"/>
</dbReference>
<dbReference type="PANTHER" id="PTHR33428:SF2">
    <property type="entry name" value="CHLOROPHYLLASE-2"/>
    <property type="match status" value="1"/>
</dbReference>
<evidence type="ECO:0000313" key="3">
    <source>
        <dbReference type="EMBL" id="CAE0608813.1"/>
    </source>
</evidence>
<dbReference type="InterPro" id="IPR029058">
    <property type="entry name" value="AB_hydrolase_fold"/>
</dbReference>
<protein>
    <recommendedName>
        <fullName evidence="5">Chlorophyllase</fullName>
    </recommendedName>
</protein>
<dbReference type="EMBL" id="HBIS01002939">
    <property type="protein sequence ID" value="CAE0608814.1"/>
    <property type="molecule type" value="Transcribed_RNA"/>
</dbReference>
<feature type="chain" id="PRO_5036394069" description="Chlorophyllase" evidence="2">
    <location>
        <begin position="18"/>
        <end position="482"/>
    </location>
</feature>
<feature type="region of interest" description="Disordered" evidence="1">
    <location>
        <begin position="443"/>
        <end position="482"/>
    </location>
</feature>
<evidence type="ECO:0000313" key="4">
    <source>
        <dbReference type="EMBL" id="CAE0608814.1"/>
    </source>
</evidence>
<accession>A0A6U9QEI0</accession>
<dbReference type="GO" id="GO:0047746">
    <property type="term" value="F:chlorophyllase activity"/>
    <property type="evidence" value="ECO:0007669"/>
    <property type="project" value="TreeGrafter"/>
</dbReference>
<feature type="signal peptide" evidence="2">
    <location>
        <begin position="1"/>
        <end position="17"/>
    </location>
</feature>
<dbReference type="EMBL" id="HBIS01002938">
    <property type="protein sequence ID" value="CAE0608813.1"/>
    <property type="molecule type" value="Transcribed_RNA"/>
</dbReference>
<dbReference type="InterPro" id="IPR017395">
    <property type="entry name" value="Chlorophyllase-like"/>
</dbReference>
<evidence type="ECO:0000256" key="2">
    <source>
        <dbReference type="SAM" id="SignalP"/>
    </source>
</evidence>
<sequence length="482" mass="52167">MAKALVAITWCVAAAMGMPEQAHVEKRQLEGFDVEALLKDAMGEEPELMKGISAENVKFVESREELIRKEEEVITIQSNPFKARNPFGLGPCDPAEPIKVEGTSENGLEGVPNLHVHAPKALPDDMKFTTMVQFSVDQGAKPQQYNSFLKHLVTHGYTVIVPDVNEAVASTEDDASGLGWLQKSAQVAAKVSQWSIKLPTLMEEHSIQTPIQADTDGKPVLVLLGHGAGSASQVCLVVGCLATAGLDEPSLEDLHIASLISVDPVNLDEEHSGLKLEDAKLDSKHGNIPLIVWSAGGGAQSEQEPEAPAEDHCAPAKLNYQSFLDAWSGPKSNVKTQEAGHDDLLDNGLGYREKECPSAYEPTDREAPRSFISGVVTGFSDALLGRGRTLEEFKLMLKIIGLESEVLERIEAAVKTETVQNVDVNGGADAAMKEWERALSEDDVKVHHVKRPRDEDVHSEDHATVVDEPAPTAKETAGHQEL</sequence>
<dbReference type="PANTHER" id="PTHR33428">
    <property type="entry name" value="CHLOROPHYLLASE-2, CHLOROPLASTIC"/>
    <property type="match status" value="1"/>
</dbReference>
<name>A0A6U9QEI0_9CHLO</name>
<evidence type="ECO:0008006" key="5">
    <source>
        <dbReference type="Google" id="ProtNLM"/>
    </source>
</evidence>
<evidence type="ECO:0000256" key="1">
    <source>
        <dbReference type="SAM" id="MobiDB-lite"/>
    </source>
</evidence>
<reference evidence="4" key="1">
    <citation type="submission" date="2021-01" db="EMBL/GenBank/DDBJ databases">
        <authorList>
            <person name="Corre E."/>
            <person name="Pelletier E."/>
            <person name="Niang G."/>
            <person name="Scheremetjew M."/>
            <person name="Finn R."/>
            <person name="Kale V."/>
            <person name="Holt S."/>
            <person name="Cochrane G."/>
            <person name="Meng A."/>
            <person name="Brown T."/>
            <person name="Cohen L."/>
        </authorList>
    </citation>
    <scope>NUCLEOTIDE SEQUENCE</scope>
    <source>
        <strain evidence="4">CCMP1897</strain>
    </source>
</reference>